<dbReference type="InterPro" id="IPR023804">
    <property type="entry name" value="DUF3792_TM"/>
</dbReference>
<dbReference type="RefSeq" id="WP_091566847.1">
    <property type="nucleotide sequence ID" value="NZ_FMZA01000004.1"/>
</dbReference>
<keyword evidence="1" id="KW-0812">Transmembrane</keyword>
<feature type="transmembrane region" description="Helical" evidence="1">
    <location>
        <begin position="21"/>
        <end position="43"/>
    </location>
</feature>
<dbReference type="AlphaFoldDB" id="A0A1G6JIM5"/>
<evidence type="ECO:0000256" key="1">
    <source>
        <dbReference type="SAM" id="Phobius"/>
    </source>
</evidence>
<keyword evidence="3" id="KW-1185">Reference proteome</keyword>
<keyword evidence="1" id="KW-1133">Transmembrane helix</keyword>
<protein>
    <submittedName>
        <fullName evidence="2">Putative membrane protein, TIGR04086 family</fullName>
    </submittedName>
</protein>
<feature type="transmembrane region" description="Helical" evidence="1">
    <location>
        <begin position="55"/>
        <end position="73"/>
    </location>
</feature>
<dbReference type="EMBL" id="FMZA01000004">
    <property type="protein sequence ID" value="SDC18642.1"/>
    <property type="molecule type" value="Genomic_DNA"/>
</dbReference>
<dbReference type="OrthoDB" id="2381657at2"/>
<dbReference type="Pfam" id="PF12670">
    <property type="entry name" value="DUF3792"/>
    <property type="match status" value="1"/>
</dbReference>
<evidence type="ECO:0000313" key="2">
    <source>
        <dbReference type="EMBL" id="SDC18642.1"/>
    </source>
</evidence>
<name>A0A1G6JIM5_9BACL</name>
<feature type="transmembrane region" description="Helical" evidence="1">
    <location>
        <begin position="80"/>
        <end position="103"/>
    </location>
</feature>
<evidence type="ECO:0000313" key="3">
    <source>
        <dbReference type="Proteomes" id="UP000199387"/>
    </source>
</evidence>
<reference evidence="2 3" key="1">
    <citation type="submission" date="2016-10" db="EMBL/GenBank/DDBJ databases">
        <authorList>
            <person name="de Groot N.N."/>
        </authorList>
    </citation>
    <scope>NUCLEOTIDE SEQUENCE [LARGE SCALE GENOMIC DNA]</scope>
    <source>
        <strain evidence="2 3">DSM 45514</strain>
    </source>
</reference>
<proteinExistence type="predicted"/>
<gene>
    <name evidence="2" type="ORF">SAMN04488112_10462</name>
</gene>
<feature type="transmembrane region" description="Helical" evidence="1">
    <location>
        <begin position="109"/>
        <end position="130"/>
    </location>
</feature>
<dbReference type="NCBIfam" id="TIGR04086">
    <property type="entry name" value="TIGR04086_membr"/>
    <property type="match status" value="1"/>
</dbReference>
<organism evidence="2 3">
    <name type="scientific">Melghirimyces thermohalophilus</name>
    <dbReference type="NCBI Taxonomy" id="1236220"/>
    <lineage>
        <taxon>Bacteria</taxon>
        <taxon>Bacillati</taxon>
        <taxon>Bacillota</taxon>
        <taxon>Bacilli</taxon>
        <taxon>Bacillales</taxon>
        <taxon>Thermoactinomycetaceae</taxon>
        <taxon>Melghirimyces</taxon>
    </lineage>
</organism>
<accession>A0A1G6JIM5</accession>
<sequence>MKQQQQSNIGESTRPYLRSPLLTGVTVVLGTVLVGSVLTTLLLRFTGIAEASLPYFTYAINGIALLSGGWMAGRRAGQKGWMYGGITGILYVLIVLIIGFLAFDATMRVQPFLFTVCATGLSALGGIFGVNTDPR</sequence>
<dbReference type="STRING" id="1236220.SAMN04488112_10462"/>
<dbReference type="Proteomes" id="UP000199387">
    <property type="component" value="Unassembled WGS sequence"/>
</dbReference>
<keyword evidence="1" id="KW-0472">Membrane</keyword>